<proteinExistence type="predicted"/>
<sequence>MRFPRPALVLAALITLPMTIHAEELTLERIFDSPDLSGPSLRQAELSPAGDRVTFVRAREDDRDLMDLWEYHLADGVTRRLVAADAVVADEGELSEAERARRERARIANLRGIVEYRWSADGRFLIFPLAGDIYLLDLQDESGTVRQITASDSFDTDPKVSSDGEHVAFIRERNLWVAEVASGEARALTEDASETVANGVAEFIAQEEMGRSTGYWWSPDSRRIAFLQIDESPIDITRRYEIEAGEINMIEQRYPYAGTPNVSYRLGLVDLDSGERRWIDLGNDSGDNRDIYIPRVQWHPDGRHLSLQRQSRDQQTLDLILVDTDTLTQRVLLTETSDTWINLHDDLHFLERMDAFIWASERSGFKHLYLYDLEGSLIRPLTGGDWGVDEVVGVDAELGLVYFTGSEVSPQEKHLYRQSLMTSSPEIVSRISRRSGWHEVRMDRAGRVYVDLYSSSSQPPQLSLHSADGERVAWLLENRLDDNHPYGPYRAGHRPSEFGHLVGPEGQKLFYRLIRPADFDPAEQYPVFLYVYGGPTSRLAVNSWGRRSMIEQYMARRGYVVFTLDNRGVERQGKAFQDEAYLKLGQIEMVDQMVGVDWLRSQPWVDPERIGIFGWSYGGYMALMAASQYPGEFAASVAVAPVTDWALYDTHYTERYLSTPQAAPEAYERGNVLSYADAIRDPLLLIHGMADDNVLFTHSTMLMQQLQEQAIDFELMTYPGEKHAISGAGQRLHVYRTLTRFLDRHLRPAGMEPQP</sequence>
<dbReference type="Pfam" id="PF00930">
    <property type="entry name" value="DPPIV_N"/>
    <property type="match status" value="1"/>
</dbReference>
<dbReference type="Gene3D" id="2.140.10.30">
    <property type="entry name" value="Dipeptidylpeptidase IV, N-terminal domain"/>
    <property type="match status" value="1"/>
</dbReference>
<dbReference type="Gene3D" id="3.40.50.1820">
    <property type="entry name" value="alpha/beta hydrolase"/>
    <property type="match status" value="1"/>
</dbReference>
<accession>A0A0K0XVA1</accession>
<dbReference type="InterPro" id="IPR050278">
    <property type="entry name" value="Serine_Prot_S9B/DPPIV"/>
</dbReference>
<dbReference type="GO" id="GO:0008239">
    <property type="term" value="F:dipeptidyl-peptidase activity"/>
    <property type="evidence" value="ECO:0007669"/>
    <property type="project" value="TreeGrafter"/>
</dbReference>
<dbReference type="GO" id="GO:0008236">
    <property type="term" value="F:serine-type peptidase activity"/>
    <property type="evidence" value="ECO:0007669"/>
    <property type="project" value="InterPro"/>
</dbReference>
<dbReference type="KEGG" id="wma:WM2015_1221"/>
<dbReference type="InterPro" id="IPR001375">
    <property type="entry name" value="Peptidase_S9_cat"/>
</dbReference>
<dbReference type="Pfam" id="PF00326">
    <property type="entry name" value="Peptidase_S9"/>
    <property type="match status" value="1"/>
</dbReference>
<keyword evidence="1" id="KW-0732">Signal</keyword>
<dbReference type="STRING" id="1579979.WM2015_1221"/>
<dbReference type="EMBL" id="CP012154">
    <property type="protein sequence ID" value="AKS41595.1"/>
    <property type="molecule type" value="Genomic_DNA"/>
</dbReference>
<evidence type="ECO:0000313" key="4">
    <source>
        <dbReference type="EMBL" id="AKS41595.1"/>
    </source>
</evidence>
<keyword evidence="5" id="KW-1185">Reference proteome</keyword>
<dbReference type="PANTHER" id="PTHR11731">
    <property type="entry name" value="PROTEASE FAMILY S9B,C DIPEPTIDYL-PEPTIDASE IV-RELATED"/>
    <property type="match status" value="1"/>
</dbReference>
<gene>
    <name evidence="4" type="ORF">WM2015_1221</name>
</gene>
<dbReference type="SUPFAM" id="SSF53474">
    <property type="entry name" value="alpha/beta-Hydrolases"/>
    <property type="match status" value="1"/>
</dbReference>
<organism evidence="4 5">
    <name type="scientific">Wenzhouxiangella marina</name>
    <dbReference type="NCBI Taxonomy" id="1579979"/>
    <lineage>
        <taxon>Bacteria</taxon>
        <taxon>Pseudomonadati</taxon>
        <taxon>Pseudomonadota</taxon>
        <taxon>Gammaproteobacteria</taxon>
        <taxon>Chromatiales</taxon>
        <taxon>Wenzhouxiangellaceae</taxon>
        <taxon>Wenzhouxiangella</taxon>
    </lineage>
</organism>
<feature type="domain" description="Dipeptidylpeptidase IV N-terminal" evidence="3">
    <location>
        <begin position="127"/>
        <end position="460"/>
    </location>
</feature>
<dbReference type="GO" id="GO:0006508">
    <property type="term" value="P:proteolysis"/>
    <property type="evidence" value="ECO:0007669"/>
    <property type="project" value="InterPro"/>
</dbReference>
<evidence type="ECO:0000259" key="2">
    <source>
        <dbReference type="Pfam" id="PF00326"/>
    </source>
</evidence>
<dbReference type="AlphaFoldDB" id="A0A0K0XVA1"/>
<dbReference type="InterPro" id="IPR029058">
    <property type="entry name" value="AB_hydrolase_fold"/>
</dbReference>
<evidence type="ECO:0000259" key="3">
    <source>
        <dbReference type="Pfam" id="PF00930"/>
    </source>
</evidence>
<reference evidence="4 5" key="1">
    <citation type="submission" date="2015-07" db="EMBL/GenBank/DDBJ databases">
        <authorList>
            <person name="Noorani M."/>
        </authorList>
    </citation>
    <scope>NUCLEOTIDE SEQUENCE [LARGE SCALE GENOMIC DNA]</scope>
    <source>
        <strain evidence="4 5">KCTC 42284</strain>
    </source>
</reference>
<evidence type="ECO:0000256" key="1">
    <source>
        <dbReference type="SAM" id="SignalP"/>
    </source>
</evidence>
<name>A0A0K0XVA1_9GAMM</name>
<feature type="domain" description="Peptidase S9 prolyl oligopeptidase catalytic" evidence="2">
    <location>
        <begin position="551"/>
        <end position="747"/>
    </location>
</feature>
<dbReference type="OrthoDB" id="1094230at2"/>
<feature type="signal peptide" evidence="1">
    <location>
        <begin position="1"/>
        <end position="22"/>
    </location>
</feature>
<dbReference type="PATRIC" id="fig|1579979.3.peg.1250"/>
<dbReference type="InterPro" id="IPR002469">
    <property type="entry name" value="Peptidase_S9B_N"/>
</dbReference>
<dbReference type="SUPFAM" id="SSF82171">
    <property type="entry name" value="DPP6 N-terminal domain-like"/>
    <property type="match status" value="1"/>
</dbReference>
<feature type="chain" id="PRO_5005454287" evidence="1">
    <location>
        <begin position="23"/>
        <end position="755"/>
    </location>
</feature>
<dbReference type="RefSeq" id="WP_082169516.1">
    <property type="nucleotide sequence ID" value="NZ_CP012154.1"/>
</dbReference>
<protein>
    <submittedName>
        <fullName evidence="4">Peptidase S9</fullName>
    </submittedName>
</protein>
<evidence type="ECO:0000313" key="5">
    <source>
        <dbReference type="Proteomes" id="UP000066624"/>
    </source>
</evidence>
<dbReference type="PANTHER" id="PTHR11731:SF193">
    <property type="entry name" value="DIPEPTIDYL PEPTIDASE 9"/>
    <property type="match status" value="1"/>
</dbReference>
<dbReference type="Proteomes" id="UP000066624">
    <property type="component" value="Chromosome"/>
</dbReference>